<evidence type="ECO:0000256" key="2">
    <source>
        <dbReference type="ARBA" id="ARBA00009645"/>
    </source>
</evidence>
<keyword evidence="13" id="KW-1185">Reference proteome</keyword>
<dbReference type="InterPro" id="IPR032733">
    <property type="entry name" value="HAUS3_N"/>
</dbReference>
<keyword evidence="4" id="KW-0132">Cell division</keyword>
<evidence type="ECO:0000256" key="4">
    <source>
        <dbReference type="ARBA" id="ARBA00022618"/>
    </source>
</evidence>
<dbReference type="GO" id="GO:0005815">
    <property type="term" value="C:microtubule organizing center"/>
    <property type="evidence" value="ECO:0007669"/>
    <property type="project" value="TreeGrafter"/>
</dbReference>
<dbReference type="GO" id="GO:0031023">
    <property type="term" value="P:microtubule organizing center organization"/>
    <property type="evidence" value="ECO:0007669"/>
    <property type="project" value="TreeGrafter"/>
</dbReference>
<dbReference type="AlphaFoldDB" id="A0A6J8B815"/>
<reference evidence="12 13" key="1">
    <citation type="submission" date="2020-06" db="EMBL/GenBank/DDBJ databases">
        <authorList>
            <person name="Li R."/>
            <person name="Bekaert M."/>
        </authorList>
    </citation>
    <scope>NUCLEOTIDE SEQUENCE [LARGE SCALE GENOMIC DNA]</scope>
    <source>
        <strain evidence="13">wild</strain>
    </source>
</reference>
<evidence type="ECO:0000256" key="7">
    <source>
        <dbReference type="ARBA" id="ARBA00023054"/>
    </source>
</evidence>
<comment type="similarity">
    <text evidence="2">Belongs to the HAUS3 family.</text>
</comment>
<dbReference type="PANTHER" id="PTHR19378:SF0">
    <property type="entry name" value="HAUS AUGMIN-LIKE COMPLEX SUBUNIT 3"/>
    <property type="match status" value="1"/>
</dbReference>
<feature type="coiled-coil region" evidence="10">
    <location>
        <begin position="106"/>
        <end position="133"/>
    </location>
</feature>
<evidence type="ECO:0000256" key="9">
    <source>
        <dbReference type="ARBA" id="ARBA00023306"/>
    </source>
</evidence>
<protein>
    <submittedName>
        <fullName evidence="12">HAUS3</fullName>
    </submittedName>
</protein>
<dbReference type="EMBL" id="CACVKT020002745">
    <property type="protein sequence ID" value="CAC5379611.1"/>
    <property type="molecule type" value="Genomic_DNA"/>
</dbReference>
<keyword evidence="8" id="KW-0206">Cytoskeleton</keyword>
<dbReference type="Pfam" id="PF14932">
    <property type="entry name" value="HAUS-augmin3"/>
    <property type="match status" value="1"/>
</dbReference>
<dbReference type="InterPro" id="IPR026206">
    <property type="entry name" value="HAUS3"/>
</dbReference>
<feature type="coiled-coil region" evidence="10">
    <location>
        <begin position="531"/>
        <end position="605"/>
    </location>
</feature>
<keyword evidence="9" id="KW-0131">Cell cycle</keyword>
<evidence type="ECO:0000313" key="13">
    <source>
        <dbReference type="Proteomes" id="UP000507470"/>
    </source>
</evidence>
<dbReference type="GO" id="GO:0072686">
    <property type="term" value="C:mitotic spindle"/>
    <property type="evidence" value="ECO:0007669"/>
    <property type="project" value="TreeGrafter"/>
</dbReference>
<evidence type="ECO:0000256" key="3">
    <source>
        <dbReference type="ARBA" id="ARBA00022490"/>
    </source>
</evidence>
<feature type="domain" description="HAUS augmin-like complex subunit 3 N-terminal" evidence="11">
    <location>
        <begin position="48"/>
        <end position="313"/>
    </location>
</feature>
<dbReference type="PANTHER" id="PTHR19378">
    <property type="entry name" value="GOLGIN- RELATED"/>
    <property type="match status" value="1"/>
</dbReference>
<evidence type="ECO:0000256" key="10">
    <source>
        <dbReference type="SAM" id="Coils"/>
    </source>
</evidence>
<dbReference type="GO" id="GO:0051225">
    <property type="term" value="P:spindle assembly"/>
    <property type="evidence" value="ECO:0007669"/>
    <property type="project" value="InterPro"/>
</dbReference>
<sequence length="642" mass="74154">MLDIFAGRYLQTRINTEDIKMSGRQFVETLKQLGYPKAHSLDPSGLEWMFECEELVPFLDWFCTNVNSANVLDAKELEEYEALIKSGEAVLDGTQLDEAMKNLISAEEETLSVDDLKKQNDQLKMDIECCSKRKQSLIQKRNRLSLHQTGLTHRLSKLKTVESKAKSQYKKCLEQTQADNTQMNNSLDELVKSVSRTTDLYDRKEEVSDQNSHVTLDRPTSPVFLSQLSQEEYNKTEDKFTQELTSYTKRLFFEGIAEMTGQDEGSRYEILEVSDPENLLVRGEAEEINISECKELARIQAFYPKSEAKRINALMNSKQANACVQSAQDIIQSLKHGDFGRDSSKLSQRINEKRNAVGLVKREIAGMAERDIPALIQESTASQVSKILTGDYNLKLARQDYFISNQDKVLNELVLQRSRNEFLTMAYEVEARNHRDIHRLLTAVKQLLYTQLKSYKDRMKMMEDPALNSTRQQRGTIDSRDKFSTNLHHMLCSEDREEKKHLFLTFNSLVQGADKLRQKCSSMKINRIALDEKQEDKLKQLEKSLQISEQVVYSGSSTTSGQPCMTPRQLMESMTQLEEMLRKLEQSIKEVVKDLEKRKQTLRHDTLLCKERRLFSHFFINPSQLNTLFDELSSRLQAQKLH</sequence>
<evidence type="ECO:0000256" key="1">
    <source>
        <dbReference type="ARBA" id="ARBA00004186"/>
    </source>
</evidence>
<keyword evidence="5" id="KW-0493">Microtubule</keyword>
<dbReference type="PRINTS" id="PR02089">
    <property type="entry name" value="HAUSAUGMINL3"/>
</dbReference>
<evidence type="ECO:0000259" key="11">
    <source>
        <dbReference type="Pfam" id="PF14932"/>
    </source>
</evidence>
<evidence type="ECO:0000256" key="5">
    <source>
        <dbReference type="ARBA" id="ARBA00022701"/>
    </source>
</evidence>
<keyword evidence="6" id="KW-0498">Mitosis</keyword>
<keyword evidence="7 10" id="KW-0175">Coiled coil</keyword>
<dbReference type="GO" id="GO:0051301">
    <property type="term" value="P:cell division"/>
    <property type="evidence" value="ECO:0007669"/>
    <property type="project" value="UniProtKB-KW"/>
</dbReference>
<comment type="subcellular location">
    <subcellularLocation>
        <location evidence="1">Cytoplasm</location>
        <location evidence="1">Cytoskeleton</location>
        <location evidence="1">Spindle</location>
    </subcellularLocation>
</comment>
<dbReference type="GO" id="GO:0005874">
    <property type="term" value="C:microtubule"/>
    <property type="evidence" value="ECO:0007669"/>
    <property type="project" value="UniProtKB-KW"/>
</dbReference>
<name>A0A6J8B815_MYTCO</name>
<accession>A0A6J8B815</accession>
<organism evidence="12 13">
    <name type="scientific">Mytilus coruscus</name>
    <name type="common">Sea mussel</name>
    <dbReference type="NCBI Taxonomy" id="42192"/>
    <lineage>
        <taxon>Eukaryota</taxon>
        <taxon>Metazoa</taxon>
        <taxon>Spiralia</taxon>
        <taxon>Lophotrochozoa</taxon>
        <taxon>Mollusca</taxon>
        <taxon>Bivalvia</taxon>
        <taxon>Autobranchia</taxon>
        <taxon>Pteriomorphia</taxon>
        <taxon>Mytilida</taxon>
        <taxon>Mytiloidea</taxon>
        <taxon>Mytilidae</taxon>
        <taxon>Mytilinae</taxon>
        <taxon>Mytilus</taxon>
    </lineage>
</organism>
<gene>
    <name evidence="12" type="ORF">MCOR_15656</name>
</gene>
<dbReference type="Proteomes" id="UP000507470">
    <property type="component" value="Unassembled WGS sequence"/>
</dbReference>
<evidence type="ECO:0000256" key="8">
    <source>
        <dbReference type="ARBA" id="ARBA00023212"/>
    </source>
</evidence>
<proteinExistence type="inferred from homology"/>
<evidence type="ECO:0000313" key="12">
    <source>
        <dbReference type="EMBL" id="CAC5379611.1"/>
    </source>
</evidence>
<evidence type="ECO:0000256" key="6">
    <source>
        <dbReference type="ARBA" id="ARBA00022776"/>
    </source>
</evidence>
<keyword evidence="3" id="KW-0963">Cytoplasm</keyword>
<dbReference type="OrthoDB" id="2159690at2759"/>
<dbReference type="GO" id="GO:0070652">
    <property type="term" value="C:HAUS complex"/>
    <property type="evidence" value="ECO:0007669"/>
    <property type="project" value="InterPro"/>
</dbReference>